<proteinExistence type="predicted"/>
<evidence type="ECO:0000313" key="3">
    <source>
        <dbReference type="EMBL" id="KAG6403974.1"/>
    </source>
</evidence>
<feature type="compositionally biased region" description="Polar residues" evidence="2">
    <location>
        <begin position="384"/>
        <end position="401"/>
    </location>
</feature>
<protein>
    <submittedName>
        <fullName evidence="3">Uncharacterized protein</fullName>
    </submittedName>
</protein>
<feature type="compositionally biased region" description="Basic and acidic residues" evidence="2">
    <location>
        <begin position="433"/>
        <end position="443"/>
    </location>
</feature>
<sequence>MDAKEKVIGLQEAYADIILNISKEAAAQVMSSEKRAVQYQHKLKVAKEEALRMLLHLKKMMDAKNSEAEAAALNEQKKIEELEAQLQEAEDIVRDLRGELGEVQAELERLKKSNLQNVNEPENDSLQEVPTAIYSYEFSKLHHPNSLDESAVASEITMLSPMQKNECSKFFCSQKDCMRSSHIRSQGLPSIGLRDNCKEPGMYRNGCTQRIHACERNLLGKKLCPGKTNSPKDKNSSEEWEKDGYANKAPSIGDRTQSELENKFLVDVNLSTFQPFRRKRKRANRQRESVTCMTKMLSDPPQKADRLPELSSRHILDSAKGDAHSCESPPTVAPVLSSSEVIKDWIDQGCEIMKEKMGPLGEEAGFDDSLLPPVCKGAVENDDIPSNSLDRTSLDRTTGLPSQPVRERIIKYTFQRKRKRGAPSESEMAVSPETEKRNEDNKSTLKNQQPSKDSLLSESSRDSRRLAQVARQWDREQYLVSQPFPRINFLHEALPLQAITQSFKHESLGFWLR</sequence>
<organism evidence="3">
    <name type="scientific">Salvia splendens</name>
    <name type="common">Scarlet sage</name>
    <dbReference type="NCBI Taxonomy" id="180675"/>
    <lineage>
        <taxon>Eukaryota</taxon>
        <taxon>Viridiplantae</taxon>
        <taxon>Streptophyta</taxon>
        <taxon>Embryophyta</taxon>
        <taxon>Tracheophyta</taxon>
        <taxon>Spermatophyta</taxon>
        <taxon>Magnoliopsida</taxon>
        <taxon>eudicotyledons</taxon>
        <taxon>Gunneridae</taxon>
        <taxon>Pentapetalae</taxon>
        <taxon>asterids</taxon>
        <taxon>lamiids</taxon>
        <taxon>Lamiales</taxon>
        <taxon>Lamiaceae</taxon>
        <taxon>Nepetoideae</taxon>
        <taxon>Mentheae</taxon>
        <taxon>Salviinae</taxon>
        <taxon>Salvia</taxon>
        <taxon>Salvia subgen. Calosphace</taxon>
        <taxon>core Calosphace</taxon>
    </lineage>
</organism>
<evidence type="ECO:0000256" key="1">
    <source>
        <dbReference type="SAM" id="Coils"/>
    </source>
</evidence>
<feature type="compositionally biased region" description="Basic and acidic residues" evidence="2">
    <location>
        <begin position="230"/>
        <end position="245"/>
    </location>
</feature>
<dbReference type="AlphaFoldDB" id="A0A8X8X0X6"/>
<keyword evidence="1" id="KW-0175">Coiled coil</keyword>
<gene>
    <name evidence="3" type="ORF">SASPL_136208</name>
</gene>
<evidence type="ECO:0000256" key="2">
    <source>
        <dbReference type="SAM" id="MobiDB-lite"/>
    </source>
</evidence>
<dbReference type="PANTHER" id="PTHR34778">
    <property type="entry name" value="OS02G0580700 PROTEIN"/>
    <property type="match status" value="1"/>
</dbReference>
<feature type="region of interest" description="Disordered" evidence="2">
    <location>
        <begin position="225"/>
        <end position="256"/>
    </location>
</feature>
<reference evidence="3" key="2">
    <citation type="submission" date="2020-08" db="EMBL/GenBank/DDBJ databases">
        <title>Plant Genome Project.</title>
        <authorList>
            <person name="Zhang R.-G."/>
        </authorList>
    </citation>
    <scope>NUCLEOTIDE SEQUENCE</scope>
    <source>
        <strain evidence="3">Huo1</strain>
        <tissue evidence="3">Leaf</tissue>
    </source>
</reference>
<dbReference type="EMBL" id="PNBA02000013">
    <property type="protein sequence ID" value="KAG6403974.1"/>
    <property type="molecule type" value="Genomic_DNA"/>
</dbReference>
<feature type="coiled-coil region" evidence="1">
    <location>
        <begin position="29"/>
        <end position="113"/>
    </location>
</feature>
<comment type="caution">
    <text evidence="3">The sequence shown here is derived from an EMBL/GenBank/DDBJ whole genome shotgun (WGS) entry which is preliminary data.</text>
</comment>
<keyword evidence="4" id="KW-1185">Reference proteome</keyword>
<dbReference type="Proteomes" id="UP000298416">
    <property type="component" value="Unassembled WGS sequence"/>
</dbReference>
<evidence type="ECO:0000313" key="4">
    <source>
        <dbReference type="Proteomes" id="UP000298416"/>
    </source>
</evidence>
<dbReference type="PANTHER" id="PTHR34778:SF2">
    <property type="entry name" value="OS02G0580700 PROTEIN"/>
    <property type="match status" value="1"/>
</dbReference>
<feature type="region of interest" description="Disordered" evidence="2">
    <location>
        <begin position="377"/>
        <end position="463"/>
    </location>
</feature>
<accession>A0A8X8X0X6</accession>
<reference evidence="3" key="1">
    <citation type="submission" date="2018-01" db="EMBL/GenBank/DDBJ databases">
        <authorList>
            <person name="Mao J.F."/>
        </authorList>
    </citation>
    <scope>NUCLEOTIDE SEQUENCE</scope>
    <source>
        <strain evidence="3">Huo1</strain>
        <tissue evidence="3">Leaf</tissue>
    </source>
</reference>
<name>A0A8X8X0X6_SALSN</name>